<gene>
    <name evidence="1" type="ORF">TPAB3V08_LOCUS7378</name>
</gene>
<protein>
    <submittedName>
        <fullName evidence="1">Uncharacterized protein</fullName>
    </submittedName>
</protein>
<evidence type="ECO:0000313" key="1">
    <source>
        <dbReference type="EMBL" id="CAG2060422.1"/>
    </source>
</evidence>
<accession>A0ABN7P4Q3</accession>
<name>A0ABN7P4Q3_TIMPD</name>
<comment type="caution">
    <text evidence="1">The sequence shown here is derived from an EMBL/GenBank/DDBJ whole genome shotgun (WGS) entry which is preliminary data.</text>
</comment>
<evidence type="ECO:0000313" key="2">
    <source>
        <dbReference type="Proteomes" id="UP001153148"/>
    </source>
</evidence>
<keyword evidence="2" id="KW-1185">Reference proteome</keyword>
<organism evidence="1 2">
    <name type="scientific">Timema podura</name>
    <name type="common">Walking stick</name>
    <dbReference type="NCBI Taxonomy" id="61482"/>
    <lineage>
        <taxon>Eukaryota</taxon>
        <taxon>Metazoa</taxon>
        <taxon>Ecdysozoa</taxon>
        <taxon>Arthropoda</taxon>
        <taxon>Hexapoda</taxon>
        <taxon>Insecta</taxon>
        <taxon>Pterygota</taxon>
        <taxon>Neoptera</taxon>
        <taxon>Polyneoptera</taxon>
        <taxon>Phasmatodea</taxon>
        <taxon>Timematodea</taxon>
        <taxon>Timematoidea</taxon>
        <taxon>Timematidae</taxon>
        <taxon>Timema</taxon>
    </lineage>
</organism>
<sequence>MHKMELICHGPRASRLSRYLTVLGDQMFSDNELEEYTSFIEKNGEYLKQSQRSVNQSIESVMVSNKWHKAHYKSFTKLLAERV</sequence>
<dbReference type="Gene3D" id="1.25.50.20">
    <property type="match status" value="1"/>
</dbReference>
<reference evidence="1" key="1">
    <citation type="submission" date="2021-03" db="EMBL/GenBank/DDBJ databases">
        <authorList>
            <person name="Tran Van P."/>
        </authorList>
    </citation>
    <scope>NUCLEOTIDE SEQUENCE</scope>
</reference>
<dbReference type="EMBL" id="CAJPIN010012364">
    <property type="protein sequence ID" value="CAG2060422.1"/>
    <property type="molecule type" value="Genomic_DNA"/>
</dbReference>
<proteinExistence type="predicted"/>
<dbReference type="Proteomes" id="UP001153148">
    <property type="component" value="Unassembled WGS sequence"/>
</dbReference>